<comment type="caution">
    <text evidence="1">The sequence shown here is derived from an EMBL/GenBank/DDBJ whole genome shotgun (WGS) entry which is preliminary data.</text>
</comment>
<evidence type="ECO:0000313" key="2">
    <source>
        <dbReference type="Proteomes" id="UP001595885"/>
    </source>
</evidence>
<keyword evidence="2" id="KW-1185">Reference proteome</keyword>
<dbReference type="RefSeq" id="WP_379741892.1">
    <property type="nucleotide sequence ID" value="NZ_JBHSGW010000025.1"/>
</dbReference>
<evidence type="ECO:0000313" key="1">
    <source>
        <dbReference type="EMBL" id="MFC4740469.1"/>
    </source>
</evidence>
<gene>
    <name evidence="1" type="ORF">ACFO3U_10740</name>
</gene>
<dbReference type="EMBL" id="JBHSGW010000025">
    <property type="protein sequence ID" value="MFC4740469.1"/>
    <property type="molecule type" value="Genomic_DNA"/>
</dbReference>
<dbReference type="Proteomes" id="UP001595885">
    <property type="component" value="Unassembled WGS sequence"/>
</dbReference>
<accession>A0ABV9P863</accession>
<evidence type="ECO:0008006" key="3">
    <source>
        <dbReference type="Google" id="ProtNLM"/>
    </source>
</evidence>
<organism evidence="1 2">
    <name type="scientific">Flavobacterium ponti</name>
    <dbReference type="NCBI Taxonomy" id="665133"/>
    <lineage>
        <taxon>Bacteria</taxon>
        <taxon>Pseudomonadati</taxon>
        <taxon>Bacteroidota</taxon>
        <taxon>Flavobacteriia</taxon>
        <taxon>Flavobacteriales</taxon>
        <taxon>Flavobacteriaceae</taxon>
        <taxon>Flavobacterium</taxon>
    </lineage>
</organism>
<reference evidence="2" key="1">
    <citation type="journal article" date="2019" name="Int. J. Syst. Evol. Microbiol.">
        <title>The Global Catalogue of Microorganisms (GCM) 10K type strain sequencing project: providing services to taxonomists for standard genome sequencing and annotation.</title>
        <authorList>
            <consortium name="The Broad Institute Genomics Platform"/>
            <consortium name="The Broad Institute Genome Sequencing Center for Infectious Disease"/>
            <person name="Wu L."/>
            <person name="Ma J."/>
        </authorList>
    </citation>
    <scope>NUCLEOTIDE SEQUENCE [LARGE SCALE GENOMIC DNA]</scope>
    <source>
        <strain evidence="2">CCUG 50349</strain>
    </source>
</reference>
<name>A0ABV9P863_9FLAO</name>
<dbReference type="PROSITE" id="PS51257">
    <property type="entry name" value="PROKAR_LIPOPROTEIN"/>
    <property type="match status" value="1"/>
</dbReference>
<sequence length="235" mass="27519">MKNAIIRTLQIFFLITFISCNSSYNKIEIVFSKSDLKDTIPIKYSLFNLSNKDSVIYKKKIIEYIIVNKKYVFDSLPNGEYILEYSDIKQDTFTKKINLRNNEVYKTKIIFDSLSLEKYYSHTPINNLRNGESYKLFTWGGCIARMESFYKITNLNNKYLLDSNLDNQKILTKDEIKAINKFEAELLALKGKGICNSTGQMSYSISKQNKIDTISEMTCNWNSYNLLMSKLYKRE</sequence>
<proteinExistence type="predicted"/>
<protein>
    <recommendedName>
        <fullName evidence="3">Lipoprotein</fullName>
    </recommendedName>
</protein>